<reference evidence="3 4" key="1">
    <citation type="submission" date="2019-03" db="EMBL/GenBank/DDBJ databases">
        <title>Genomic Encyclopedia of Archaeal and Bacterial Type Strains, Phase II (KMG-II): from individual species to whole genera.</title>
        <authorList>
            <person name="Goeker M."/>
        </authorList>
    </citation>
    <scope>NUCLEOTIDE SEQUENCE [LARGE SCALE GENOMIC DNA]</scope>
    <source>
        <strain evidence="3 4">DSM 22554</strain>
    </source>
</reference>
<gene>
    <name evidence="3" type="ORF">C8N28_2437</name>
</gene>
<evidence type="ECO:0000259" key="2">
    <source>
        <dbReference type="Pfam" id="PF02470"/>
    </source>
</evidence>
<dbReference type="PANTHER" id="PTHR33371:SF4">
    <property type="entry name" value="INTERMEMBRANE PHOSPHOLIPID TRANSPORT SYSTEM BINDING PROTEIN MLAD"/>
    <property type="match status" value="1"/>
</dbReference>
<evidence type="ECO:0000256" key="1">
    <source>
        <dbReference type="SAM" id="Phobius"/>
    </source>
</evidence>
<dbReference type="Pfam" id="PF02470">
    <property type="entry name" value="MlaD"/>
    <property type="match status" value="1"/>
</dbReference>
<keyword evidence="1" id="KW-0812">Transmembrane</keyword>
<keyword evidence="1" id="KW-1133">Transmembrane helix</keyword>
<feature type="transmembrane region" description="Helical" evidence="1">
    <location>
        <begin position="12"/>
        <end position="31"/>
    </location>
</feature>
<protein>
    <submittedName>
        <fullName evidence="3">Phospholipid/cholesterol/gamma-HCH transport system substrate-binding protein</fullName>
    </submittedName>
</protein>
<keyword evidence="4" id="KW-1185">Reference proteome</keyword>
<keyword evidence="1" id="KW-0472">Membrane</keyword>
<organism evidence="3 4">
    <name type="scientific">Albibacterium bauzanense</name>
    <dbReference type="NCBI Taxonomy" id="653929"/>
    <lineage>
        <taxon>Bacteria</taxon>
        <taxon>Pseudomonadati</taxon>
        <taxon>Bacteroidota</taxon>
        <taxon>Sphingobacteriia</taxon>
        <taxon>Sphingobacteriales</taxon>
        <taxon>Sphingobacteriaceae</taxon>
        <taxon>Albibacterium</taxon>
    </lineage>
</organism>
<dbReference type="OrthoDB" id="9771725at2"/>
<sequence>MNSAERKRSIIVGLFVFLGIAILLAGIFIMGGQQNRFGNVVHVTAVFDNVGGLKKGGNVWFSGVKIGTIREVNFTEDSRVEIDMVINEASKEYVRKDAVAVISSEGFIGNKMIVIEGGSSDMAYIENGDQLRSKEGNDTEAMMATLQVNNQNLVSITDDIKNLSERVRRGEGTIGAFFTDSMMAVNMKAMMLNLNQAALNSKRVSENLERFTAQLNNKGGLTNELLTDTVVFKSLKASVAQLESVTQNTSELTKNLSDASSKLNDSDNALGLLLNDPETADQLKQTMGNLESSTYKLDRNMEALQSNFLFRGFFRREAKKAEAALKDSIENSNQ</sequence>
<evidence type="ECO:0000313" key="4">
    <source>
        <dbReference type="Proteomes" id="UP000294616"/>
    </source>
</evidence>
<dbReference type="Proteomes" id="UP000294616">
    <property type="component" value="Unassembled WGS sequence"/>
</dbReference>
<feature type="domain" description="Mce/MlaD" evidence="2">
    <location>
        <begin position="41"/>
        <end position="117"/>
    </location>
</feature>
<dbReference type="InterPro" id="IPR052336">
    <property type="entry name" value="MlaD_Phospholipid_Transporter"/>
</dbReference>
<proteinExistence type="predicted"/>
<dbReference type="AlphaFoldDB" id="A0A4V6NF09"/>
<evidence type="ECO:0000313" key="3">
    <source>
        <dbReference type="EMBL" id="TCK80691.1"/>
    </source>
</evidence>
<accession>A0A4V6NF09</accession>
<dbReference type="RefSeq" id="WP_132225257.1">
    <property type="nucleotide sequence ID" value="NZ_SMGO01000003.1"/>
</dbReference>
<dbReference type="EMBL" id="SMGO01000003">
    <property type="protein sequence ID" value="TCK80691.1"/>
    <property type="molecule type" value="Genomic_DNA"/>
</dbReference>
<name>A0A4V6NF09_9SPHI</name>
<dbReference type="InterPro" id="IPR003399">
    <property type="entry name" value="Mce/MlaD"/>
</dbReference>
<comment type="caution">
    <text evidence="3">The sequence shown here is derived from an EMBL/GenBank/DDBJ whole genome shotgun (WGS) entry which is preliminary data.</text>
</comment>
<dbReference type="PANTHER" id="PTHR33371">
    <property type="entry name" value="INTERMEMBRANE PHOSPHOLIPID TRANSPORT SYSTEM BINDING PROTEIN MLAD-RELATED"/>
    <property type="match status" value="1"/>
</dbReference>